<accession>A0A9Q1MTF0</accession>
<dbReference type="GO" id="GO:0000272">
    <property type="term" value="P:polysaccharide catabolic process"/>
    <property type="evidence" value="ECO:0007669"/>
    <property type="project" value="UniProtKB-KW"/>
</dbReference>
<keyword evidence="9" id="KW-0146">Chitin degradation</keyword>
<dbReference type="GO" id="GO:0016998">
    <property type="term" value="P:cell wall macromolecule catabolic process"/>
    <property type="evidence" value="ECO:0007669"/>
    <property type="project" value="InterPro"/>
</dbReference>
<dbReference type="FunFam" id="3.30.20.10:FF:000002">
    <property type="entry name" value="Acidic endochitinase pcht28"/>
    <property type="match status" value="2"/>
</dbReference>
<dbReference type="EC" id="3.2.1.14" evidence="4"/>
<evidence type="ECO:0000256" key="13">
    <source>
        <dbReference type="ARBA" id="ARBA00023326"/>
    </source>
</evidence>
<comment type="catalytic activity">
    <reaction evidence="1">
        <text>Random endo-hydrolysis of N-acetyl-beta-D-glucosaminide (1-&gt;4)-beta-linkages in chitin and chitodextrins.</text>
        <dbReference type="EC" id="3.2.1.14"/>
    </reaction>
</comment>
<evidence type="ECO:0000256" key="11">
    <source>
        <dbReference type="ARBA" id="ARBA00023277"/>
    </source>
</evidence>
<proteinExistence type="inferred from homology"/>
<dbReference type="OrthoDB" id="5985073at2759"/>
<dbReference type="PANTHER" id="PTHR22595:SF159">
    <property type="entry name" value="ACIDIC 26 KDA ENDOCHITINASE"/>
    <property type="match status" value="1"/>
</dbReference>
<dbReference type="CDD" id="cd00325">
    <property type="entry name" value="chitinase_GH19"/>
    <property type="match status" value="2"/>
</dbReference>
<sequence>MLKNRDDNRCPASGFYTYDAFIAAANSFPGFGTTGDDTARKKEIAAFFGQTSHETTGGSLSADGPFAGGYCFLREGNQVGNGFYGRGPIQLTGQSNYDLAGKAIGQDLVNNPDLVATDATVSFKTAIWFWMTPQDNKPSCHDVITGQWTPSAADTSANRQPGYGVITNIINGGIECGKGQNPQVEDRIGFYRRDLFEQMLSFKNNDACPDKGFYTYDAFIAAATSFPGTLAQDIGSIVTRDLFEQMLSFRNNDACPAKGFYTYDAFIAAANSFPGFGTTGDDTARKKEIAAFFGQTSHETNGGASGTFNGGYCFVRQIDQSERYYGRGPIQLTHQANYDRAGRGIQQDLVNNPDLVATDALISFKTAIWFWMTPQDNKPSSHDVIIGRWTPSAADMSANRVPGYGVITNIINGGLECGMGRIEAVENRIGFYRRYCSMLNVAPGDNLDCYNQRNFAQG</sequence>
<evidence type="ECO:0000256" key="6">
    <source>
        <dbReference type="ARBA" id="ARBA00022729"/>
    </source>
</evidence>
<dbReference type="SUPFAM" id="SSF53955">
    <property type="entry name" value="Lysozyme-like"/>
    <property type="match status" value="3"/>
</dbReference>
<evidence type="ECO:0000256" key="1">
    <source>
        <dbReference type="ARBA" id="ARBA00000822"/>
    </source>
</evidence>
<keyword evidence="10" id="KW-1015">Disulfide bond</keyword>
<comment type="function">
    <text evidence="2">Defense against chitin-containing fungal pathogens.</text>
</comment>
<dbReference type="InterPro" id="IPR000726">
    <property type="entry name" value="Glyco_hydro_19_cat"/>
</dbReference>
<name>A0A9Q1MTF0_9SOLA</name>
<feature type="domain" description="Glycoside hydrolase family 19 catalytic" evidence="15">
    <location>
        <begin position="255"/>
        <end position="277"/>
    </location>
</feature>
<reference evidence="18" key="1">
    <citation type="journal article" date="2023" name="Proc. Natl. Acad. Sci. U.S.A.">
        <title>Genomic and structural basis for evolution of tropane alkaloid biosynthesis.</title>
        <authorList>
            <person name="Wanga Y.-J."/>
            <person name="Taina T."/>
            <person name="Yua J.-Y."/>
            <person name="Lia J."/>
            <person name="Xua B."/>
            <person name="Chenc J."/>
            <person name="D'Auriad J.C."/>
            <person name="Huanga J.-P."/>
            <person name="Huanga S.-X."/>
        </authorList>
    </citation>
    <scope>NUCLEOTIDE SEQUENCE [LARGE SCALE GENOMIC DNA]</scope>
    <source>
        <strain evidence="18">cv. KIB-2019</strain>
    </source>
</reference>
<keyword evidence="11" id="KW-0119">Carbohydrate metabolism</keyword>
<protein>
    <recommendedName>
        <fullName evidence="4">chitinase</fullName>
        <ecNumber evidence="4">3.2.1.14</ecNumber>
    </recommendedName>
</protein>
<feature type="domain" description="Glycoside hydrolase family 19 catalytic" evidence="16">
    <location>
        <begin position="362"/>
        <end position="372"/>
    </location>
</feature>
<dbReference type="Gene3D" id="3.30.20.10">
    <property type="entry name" value="Endochitinase, domain 2"/>
    <property type="match status" value="2"/>
</dbReference>
<dbReference type="AlphaFoldDB" id="A0A9Q1MTF0"/>
<evidence type="ECO:0000256" key="10">
    <source>
        <dbReference type="ARBA" id="ARBA00023157"/>
    </source>
</evidence>
<keyword evidence="7" id="KW-0378">Hydrolase</keyword>
<dbReference type="Proteomes" id="UP001152561">
    <property type="component" value="Unassembled WGS sequence"/>
</dbReference>
<evidence type="ECO:0000256" key="9">
    <source>
        <dbReference type="ARBA" id="ARBA00023024"/>
    </source>
</evidence>
<evidence type="ECO:0000256" key="4">
    <source>
        <dbReference type="ARBA" id="ARBA00012729"/>
    </source>
</evidence>
<dbReference type="GO" id="GO:0005576">
    <property type="term" value="C:extracellular region"/>
    <property type="evidence" value="ECO:0007669"/>
    <property type="project" value="UniProtKB-SubCell"/>
</dbReference>
<dbReference type="GO" id="GO:0050832">
    <property type="term" value="P:defense response to fungus"/>
    <property type="evidence" value="ECO:0007669"/>
    <property type="project" value="TreeGrafter"/>
</dbReference>
<dbReference type="PROSITE" id="PS00774">
    <property type="entry name" value="CHITINASE_19_2"/>
    <property type="match status" value="2"/>
</dbReference>
<comment type="caution">
    <text evidence="17">The sequence shown here is derived from an EMBL/GenBank/DDBJ whole genome shotgun (WGS) entry which is preliminary data.</text>
</comment>
<evidence type="ECO:0000256" key="12">
    <source>
        <dbReference type="ARBA" id="ARBA00023295"/>
    </source>
</evidence>
<feature type="domain" description="Glycoside hydrolase family 19 catalytic" evidence="15">
    <location>
        <begin position="10"/>
        <end position="32"/>
    </location>
</feature>
<dbReference type="GO" id="GO:0006032">
    <property type="term" value="P:chitin catabolic process"/>
    <property type="evidence" value="ECO:0007669"/>
    <property type="project" value="UniProtKB-KW"/>
</dbReference>
<evidence type="ECO:0000256" key="2">
    <source>
        <dbReference type="ARBA" id="ARBA00003102"/>
    </source>
</evidence>
<keyword evidence="5" id="KW-0964">Secreted</keyword>
<keyword evidence="18" id="KW-1185">Reference proteome</keyword>
<evidence type="ECO:0000313" key="17">
    <source>
        <dbReference type="EMBL" id="KAJ8567694.1"/>
    </source>
</evidence>
<dbReference type="GO" id="GO:0008843">
    <property type="term" value="F:endochitinase activity"/>
    <property type="evidence" value="ECO:0007669"/>
    <property type="project" value="UniProtKB-EC"/>
</dbReference>
<evidence type="ECO:0000259" key="16">
    <source>
        <dbReference type="PROSITE" id="PS00774"/>
    </source>
</evidence>
<evidence type="ECO:0000313" key="18">
    <source>
        <dbReference type="Proteomes" id="UP001152561"/>
    </source>
</evidence>
<keyword evidence="13" id="KW-0624">Polysaccharide degradation</keyword>
<dbReference type="EMBL" id="JAJAGQ010000003">
    <property type="protein sequence ID" value="KAJ8567694.1"/>
    <property type="molecule type" value="Genomic_DNA"/>
</dbReference>
<evidence type="ECO:0000256" key="5">
    <source>
        <dbReference type="ARBA" id="ARBA00022525"/>
    </source>
</evidence>
<dbReference type="Pfam" id="PF00182">
    <property type="entry name" value="Glyco_hydro_19"/>
    <property type="match status" value="2"/>
</dbReference>
<gene>
    <name evidence="17" type="ORF">K7X08_019902</name>
</gene>
<evidence type="ECO:0000256" key="8">
    <source>
        <dbReference type="ARBA" id="ARBA00022821"/>
    </source>
</evidence>
<evidence type="ECO:0000256" key="14">
    <source>
        <dbReference type="ARBA" id="ARBA00061517"/>
    </source>
</evidence>
<comment type="similarity">
    <text evidence="14">Belongs to the glycosyl hydrolase 19 family. Chitinase class II subfamily.</text>
</comment>
<keyword evidence="8" id="KW-0611">Plant defense</keyword>
<dbReference type="PROSITE" id="PS00773">
    <property type="entry name" value="CHITINASE_19_1"/>
    <property type="match status" value="2"/>
</dbReference>
<dbReference type="Gene3D" id="1.10.530.10">
    <property type="match status" value="3"/>
</dbReference>
<organism evidence="17 18">
    <name type="scientific">Anisodus acutangulus</name>
    <dbReference type="NCBI Taxonomy" id="402998"/>
    <lineage>
        <taxon>Eukaryota</taxon>
        <taxon>Viridiplantae</taxon>
        <taxon>Streptophyta</taxon>
        <taxon>Embryophyta</taxon>
        <taxon>Tracheophyta</taxon>
        <taxon>Spermatophyta</taxon>
        <taxon>Magnoliopsida</taxon>
        <taxon>eudicotyledons</taxon>
        <taxon>Gunneridae</taxon>
        <taxon>Pentapetalae</taxon>
        <taxon>asterids</taxon>
        <taxon>lamiids</taxon>
        <taxon>Solanales</taxon>
        <taxon>Solanaceae</taxon>
        <taxon>Solanoideae</taxon>
        <taxon>Hyoscyameae</taxon>
        <taxon>Anisodus</taxon>
    </lineage>
</organism>
<feature type="domain" description="Glycoside hydrolase family 19 catalytic" evidence="16">
    <location>
        <begin position="121"/>
        <end position="131"/>
    </location>
</feature>
<keyword evidence="6" id="KW-0732">Signal</keyword>
<evidence type="ECO:0000256" key="3">
    <source>
        <dbReference type="ARBA" id="ARBA00004239"/>
    </source>
</evidence>
<keyword evidence="12" id="KW-0326">Glycosidase</keyword>
<evidence type="ECO:0000259" key="15">
    <source>
        <dbReference type="PROSITE" id="PS00773"/>
    </source>
</evidence>
<dbReference type="InterPro" id="IPR023346">
    <property type="entry name" value="Lysozyme-like_dom_sf"/>
</dbReference>
<comment type="subcellular location">
    <subcellularLocation>
        <location evidence="3">Secreted</location>
        <location evidence="3">Extracellular space</location>
    </subcellularLocation>
</comment>
<dbReference type="PANTHER" id="PTHR22595">
    <property type="entry name" value="CHITINASE-RELATED"/>
    <property type="match status" value="1"/>
</dbReference>
<evidence type="ECO:0000256" key="7">
    <source>
        <dbReference type="ARBA" id="ARBA00022801"/>
    </source>
</evidence>